<dbReference type="PANTHER" id="PTHR33254">
    <property type="entry name" value="4-HYDROXY-4-METHYL-2-OXOGLUTARATE ALDOLASE 3-RELATED"/>
    <property type="match status" value="1"/>
</dbReference>
<dbReference type="SUPFAM" id="SSF89562">
    <property type="entry name" value="RraA-like"/>
    <property type="match status" value="1"/>
</dbReference>
<protein>
    <recommendedName>
        <fullName evidence="2">Putative 4-hydroxy-4-methyl-2-oxoglutarate aldolase</fullName>
    </recommendedName>
    <alternativeName>
        <fullName evidence="3">Regulator of ribonuclease activity homolog</fullName>
    </alternativeName>
    <alternativeName>
        <fullName evidence="4">RraA-like protein</fullName>
    </alternativeName>
</protein>
<comment type="cofactor">
    <cofactor evidence="1">
        <name>a divalent metal cation</name>
        <dbReference type="ChEBI" id="CHEBI:60240"/>
    </cofactor>
</comment>
<dbReference type="Pfam" id="PF03737">
    <property type="entry name" value="RraA-like"/>
    <property type="match status" value="1"/>
</dbReference>
<dbReference type="EMBL" id="CP036318">
    <property type="protein sequence ID" value="QDV56317.1"/>
    <property type="molecule type" value="Genomic_DNA"/>
</dbReference>
<dbReference type="InterPro" id="IPR005493">
    <property type="entry name" value="RraA/RraA-like"/>
</dbReference>
<dbReference type="InterPro" id="IPR036704">
    <property type="entry name" value="RraA/RraA-like_sf"/>
</dbReference>
<reference evidence="6 7" key="1">
    <citation type="submission" date="2019-02" db="EMBL/GenBank/DDBJ databases">
        <title>Deep-cultivation of Planctomycetes and their phenomic and genomic characterization uncovers novel biology.</title>
        <authorList>
            <person name="Wiegand S."/>
            <person name="Jogler M."/>
            <person name="Boedeker C."/>
            <person name="Pinto D."/>
            <person name="Vollmers J."/>
            <person name="Rivas-Marin E."/>
            <person name="Kohn T."/>
            <person name="Peeters S.H."/>
            <person name="Heuer A."/>
            <person name="Rast P."/>
            <person name="Oberbeckmann S."/>
            <person name="Bunk B."/>
            <person name="Jeske O."/>
            <person name="Meyerdierks A."/>
            <person name="Storesund J.E."/>
            <person name="Kallscheuer N."/>
            <person name="Luecker S."/>
            <person name="Lage O.M."/>
            <person name="Pohl T."/>
            <person name="Merkel B.J."/>
            <person name="Hornburger P."/>
            <person name="Mueller R.-W."/>
            <person name="Bruemmer F."/>
            <person name="Labrenz M."/>
            <person name="Spormann A.M."/>
            <person name="Op den Camp H."/>
            <person name="Overmann J."/>
            <person name="Amann R."/>
            <person name="Jetten M.S.M."/>
            <person name="Mascher T."/>
            <person name="Medema M.H."/>
            <person name="Devos D.P."/>
            <person name="Kaster A.-K."/>
            <person name="Ovreas L."/>
            <person name="Rohde M."/>
            <person name="Galperin M.Y."/>
            <person name="Jogler C."/>
        </authorList>
    </citation>
    <scope>NUCLEOTIDE SEQUENCE [LARGE SCALE GENOMIC DNA]</scope>
    <source>
        <strain evidence="6 7">Mal33</strain>
    </source>
</reference>
<feature type="binding site" evidence="5">
    <location>
        <begin position="94"/>
        <end position="97"/>
    </location>
    <ligand>
        <name>substrate</name>
    </ligand>
</feature>
<sequence>MERTFAQLRETLYSAVVADACDQFGLRNQSIQLSLPPQTTTGVMIGRCRTSTWEDIFSEDPSPYELELKLVDSCQTDDVVISAAGGSTRSGIWGELLSTAASNRGCAGVIVDGAVRDVQKMRAMEFPVFAAARCVYDSCHRQRVNSIDEPVEVGGVTICSGDIVVADEDGVVIVPQAKSDEILAAAWDKVHAENVTRDAIKEGMGAIEAYEKYGVL</sequence>
<keyword evidence="5" id="KW-0460">Magnesium</keyword>
<name>A0A518ITA5_9BACT</name>
<organism evidence="6 7">
    <name type="scientific">Rosistilla oblonga</name>
    <dbReference type="NCBI Taxonomy" id="2527990"/>
    <lineage>
        <taxon>Bacteria</taxon>
        <taxon>Pseudomonadati</taxon>
        <taxon>Planctomycetota</taxon>
        <taxon>Planctomycetia</taxon>
        <taxon>Pirellulales</taxon>
        <taxon>Pirellulaceae</taxon>
        <taxon>Rosistilla</taxon>
    </lineage>
</organism>
<dbReference type="PANTHER" id="PTHR33254:SF4">
    <property type="entry name" value="4-HYDROXY-4-METHYL-2-OXOGLUTARATE ALDOLASE 3-RELATED"/>
    <property type="match status" value="1"/>
</dbReference>
<feature type="binding site" evidence="5">
    <location>
        <position position="116"/>
    </location>
    <ligand>
        <name>substrate</name>
    </ligand>
</feature>
<feature type="binding site" evidence="5">
    <location>
        <position position="117"/>
    </location>
    <ligand>
        <name>Mg(2+)</name>
        <dbReference type="ChEBI" id="CHEBI:18420"/>
    </ligand>
</feature>
<dbReference type="Gene3D" id="3.50.30.40">
    <property type="entry name" value="Ribonuclease E inhibitor RraA/RraA-like"/>
    <property type="match status" value="1"/>
</dbReference>
<dbReference type="OrthoDB" id="9784786at2"/>
<dbReference type="GO" id="GO:0046872">
    <property type="term" value="F:metal ion binding"/>
    <property type="evidence" value="ECO:0007669"/>
    <property type="project" value="UniProtKB-KW"/>
</dbReference>
<dbReference type="Proteomes" id="UP000316770">
    <property type="component" value="Chromosome"/>
</dbReference>
<evidence type="ECO:0000256" key="1">
    <source>
        <dbReference type="ARBA" id="ARBA00001968"/>
    </source>
</evidence>
<evidence type="ECO:0000313" key="7">
    <source>
        <dbReference type="Proteomes" id="UP000316770"/>
    </source>
</evidence>
<dbReference type="RefSeq" id="WP_145120299.1">
    <property type="nucleotide sequence ID" value="NZ_CP036292.1"/>
</dbReference>
<accession>A0A518ITA5</accession>
<keyword evidence="5" id="KW-0479">Metal-binding</keyword>
<proteinExistence type="predicted"/>
<evidence type="ECO:0000256" key="4">
    <source>
        <dbReference type="ARBA" id="ARBA00030169"/>
    </source>
</evidence>
<dbReference type="AlphaFoldDB" id="A0A518ITA5"/>
<evidence type="ECO:0000313" key="6">
    <source>
        <dbReference type="EMBL" id="QDV56317.1"/>
    </source>
</evidence>
<evidence type="ECO:0000256" key="3">
    <source>
        <dbReference type="ARBA" id="ARBA00029596"/>
    </source>
</evidence>
<comment type="cofactor">
    <cofactor evidence="5">
        <name>Mg(2+)</name>
        <dbReference type="ChEBI" id="CHEBI:18420"/>
    </cofactor>
</comment>
<gene>
    <name evidence="6" type="primary">proA_2</name>
    <name evidence="6" type="ORF">Mal33_22990</name>
</gene>
<dbReference type="CDD" id="cd16841">
    <property type="entry name" value="RraA_family"/>
    <property type="match status" value="1"/>
</dbReference>
<evidence type="ECO:0000256" key="2">
    <source>
        <dbReference type="ARBA" id="ARBA00016549"/>
    </source>
</evidence>
<evidence type="ECO:0000256" key="5">
    <source>
        <dbReference type="PIRSR" id="PIRSR605493-1"/>
    </source>
</evidence>
<keyword evidence="7" id="KW-1185">Reference proteome</keyword>